<dbReference type="AlphaFoldDB" id="A0A9D1TJV8"/>
<dbReference type="PIRSF" id="PIRSF030140">
    <property type="entry name" value="UCP030140"/>
    <property type="match status" value="1"/>
</dbReference>
<dbReference type="InterPro" id="IPR016947">
    <property type="entry name" value="UCP030140"/>
</dbReference>
<dbReference type="Proteomes" id="UP000823937">
    <property type="component" value="Unassembled WGS sequence"/>
</dbReference>
<proteinExistence type="predicted"/>
<gene>
    <name evidence="1" type="ORF">H9895_05925</name>
</gene>
<comment type="caution">
    <text evidence="1">The sequence shown here is derived from an EMBL/GenBank/DDBJ whole genome shotgun (WGS) entry which is preliminary data.</text>
</comment>
<evidence type="ECO:0000313" key="2">
    <source>
        <dbReference type="Proteomes" id="UP000823937"/>
    </source>
</evidence>
<organism evidence="1 2">
    <name type="scientific">Candidatus Pseudogracilibacillus intestinigallinarum</name>
    <dbReference type="NCBI Taxonomy" id="2838742"/>
    <lineage>
        <taxon>Bacteria</taxon>
        <taxon>Bacillati</taxon>
        <taxon>Bacillota</taxon>
        <taxon>Bacilli</taxon>
        <taxon>Bacillales</taxon>
        <taxon>Bacillaceae</taxon>
        <taxon>Pseudogracilibacillus</taxon>
    </lineage>
</organism>
<dbReference type="Gene3D" id="1.10.4010.10">
    <property type="entry name" value="Type II deoxyuridine triphosphatase"/>
    <property type="match status" value="1"/>
</dbReference>
<reference evidence="1" key="1">
    <citation type="journal article" date="2021" name="PeerJ">
        <title>Extensive microbial diversity within the chicken gut microbiome revealed by metagenomics and culture.</title>
        <authorList>
            <person name="Gilroy R."/>
            <person name="Ravi A."/>
            <person name="Getino M."/>
            <person name="Pursley I."/>
            <person name="Horton D.L."/>
            <person name="Alikhan N.F."/>
            <person name="Baker D."/>
            <person name="Gharbi K."/>
            <person name="Hall N."/>
            <person name="Watson M."/>
            <person name="Adriaenssens E.M."/>
            <person name="Foster-Nyarko E."/>
            <person name="Jarju S."/>
            <person name="Secka A."/>
            <person name="Antonio M."/>
            <person name="Oren A."/>
            <person name="Chaudhuri R.R."/>
            <person name="La Ragione R."/>
            <person name="Hildebrand F."/>
            <person name="Pallen M.J."/>
        </authorList>
    </citation>
    <scope>NUCLEOTIDE SEQUENCE</scope>
    <source>
        <strain evidence="1">CHK169-2315</strain>
    </source>
</reference>
<dbReference type="Pfam" id="PF08761">
    <property type="entry name" value="dUTPase_2"/>
    <property type="match status" value="1"/>
</dbReference>
<name>A0A9D1TJV8_9BACI</name>
<evidence type="ECO:0000313" key="1">
    <source>
        <dbReference type="EMBL" id="HIV74605.1"/>
    </source>
</evidence>
<protein>
    <submittedName>
        <fullName evidence="1">dUTP diphosphatase</fullName>
    </submittedName>
</protein>
<dbReference type="CDD" id="cd11527">
    <property type="entry name" value="NTP-PPase_dUTPase"/>
    <property type="match status" value="1"/>
</dbReference>
<dbReference type="InterPro" id="IPR014871">
    <property type="entry name" value="dUTPase/dCTP_pyrophosphatase"/>
</dbReference>
<reference evidence="1" key="2">
    <citation type="submission" date="2021-04" db="EMBL/GenBank/DDBJ databases">
        <authorList>
            <person name="Gilroy R."/>
        </authorList>
    </citation>
    <scope>NUCLEOTIDE SEQUENCE</scope>
    <source>
        <strain evidence="1">CHK169-2315</strain>
    </source>
</reference>
<accession>A0A9D1TJV8</accession>
<dbReference type="SUPFAM" id="SSF101386">
    <property type="entry name" value="all-alpha NTP pyrophosphatases"/>
    <property type="match status" value="1"/>
</dbReference>
<sequence length="163" mass="19404">MNWDTLFDMQQKLDDYISKNHQLDGENLLEERFLALLVETGELANETRCFKFWSKKAASTKEVILEEYVDNIHFLLSLGLHKGYTFSTLETTQKAEQKNMTITFNKLFATCMQFYKEQTKEHYIAMFQMYIQLASMLGFSEQDIMEAYYEKNEVNFQRQDEGY</sequence>
<dbReference type="EMBL" id="DXHX01000087">
    <property type="protein sequence ID" value="HIV74605.1"/>
    <property type="molecule type" value="Genomic_DNA"/>
</dbReference>